<protein>
    <recommendedName>
        <fullName evidence="2">DUF7587 domain-containing protein</fullName>
    </recommendedName>
</protein>
<evidence type="ECO:0000313" key="4">
    <source>
        <dbReference type="Proteomes" id="UP000639643"/>
    </source>
</evidence>
<feature type="compositionally biased region" description="Basic residues" evidence="1">
    <location>
        <begin position="262"/>
        <end position="271"/>
    </location>
</feature>
<evidence type="ECO:0000313" key="3">
    <source>
        <dbReference type="EMBL" id="KAF6813156.1"/>
    </source>
</evidence>
<dbReference type="InterPro" id="IPR056009">
    <property type="entry name" value="DUF7587"/>
</dbReference>
<feature type="compositionally biased region" description="Basic residues" evidence="1">
    <location>
        <begin position="308"/>
        <end position="323"/>
    </location>
</feature>
<organism evidence="3 4">
    <name type="scientific">Colletotrichum musicola</name>
    <dbReference type="NCBI Taxonomy" id="2175873"/>
    <lineage>
        <taxon>Eukaryota</taxon>
        <taxon>Fungi</taxon>
        <taxon>Dikarya</taxon>
        <taxon>Ascomycota</taxon>
        <taxon>Pezizomycotina</taxon>
        <taxon>Sordariomycetes</taxon>
        <taxon>Hypocreomycetidae</taxon>
        <taxon>Glomerellales</taxon>
        <taxon>Glomerellaceae</taxon>
        <taxon>Colletotrichum</taxon>
        <taxon>Colletotrichum orchidearum species complex</taxon>
    </lineage>
</organism>
<reference evidence="3" key="1">
    <citation type="journal article" date="2020" name="Phytopathology">
        <title>Genome Sequence Resources of Colletotrichum truncatum, C. plurivorum, C. musicola, and C. sojae: Four Species Pathogenic to Soybean (Glycine max).</title>
        <authorList>
            <person name="Rogerio F."/>
            <person name="Boufleur T.R."/>
            <person name="Ciampi-Guillardi M."/>
            <person name="Sukno S.A."/>
            <person name="Thon M.R."/>
            <person name="Massola Junior N.S."/>
            <person name="Baroncelli R."/>
        </authorList>
    </citation>
    <scope>NUCLEOTIDE SEQUENCE</scope>
    <source>
        <strain evidence="3">LFN0074</strain>
    </source>
</reference>
<feature type="domain" description="DUF7587" evidence="2">
    <location>
        <begin position="123"/>
        <end position="229"/>
    </location>
</feature>
<dbReference type="AlphaFoldDB" id="A0A8H6JI85"/>
<evidence type="ECO:0000259" key="2">
    <source>
        <dbReference type="Pfam" id="PF24494"/>
    </source>
</evidence>
<gene>
    <name evidence="3" type="ORF">CMUS01_12905</name>
</gene>
<proteinExistence type="predicted"/>
<comment type="caution">
    <text evidence="3">The sequence shown here is derived from an EMBL/GenBank/DDBJ whole genome shotgun (WGS) entry which is preliminary data.</text>
</comment>
<feature type="compositionally biased region" description="Basic and acidic residues" evidence="1">
    <location>
        <begin position="272"/>
        <end position="287"/>
    </location>
</feature>
<dbReference type="EMBL" id="WIGM01000766">
    <property type="protein sequence ID" value="KAF6813156.1"/>
    <property type="molecule type" value="Genomic_DNA"/>
</dbReference>
<sequence length="323" mass="37212">MDAKPSEKMKVARYAPDIIKIEENTRLGVKGWLTRSTTDKNVRWALRVPSEHIEEVETAFPGVLSLMKSSRDVGCVNGTALLSTNWMVKAVSPLIRPEATYRAVHAGHPNDGIRSRLGRGSDPIFFQVHLRKHLRWLCREPSPFLSATPSMDEAIRIDSIYEPKGHLGVKIIVFTTDGPEWNRQVQRIWDARDLLRQLRLVGDDRDYLDHEYLIEDSIPKESILTCYDWKTKKGELDPDGSIQQQTTIELEDKRAKAAEAKKRQKEKKVRAERRLLREARQEKRKADDGDDLQDEDSQQSGNNSEPQKKRHKRSKPGKKYARK</sequence>
<dbReference type="Pfam" id="PF24494">
    <property type="entry name" value="DUF7587"/>
    <property type="match status" value="1"/>
</dbReference>
<name>A0A8H6JI85_9PEZI</name>
<dbReference type="Proteomes" id="UP000639643">
    <property type="component" value="Unassembled WGS sequence"/>
</dbReference>
<dbReference type="OrthoDB" id="4924573at2759"/>
<accession>A0A8H6JI85</accession>
<feature type="region of interest" description="Disordered" evidence="1">
    <location>
        <begin position="256"/>
        <end position="323"/>
    </location>
</feature>
<evidence type="ECO:0000256" key="1">
    <source>
        <dbReference type="SAM" id="MobiDB-lite"/>
    </source>
</evidence>
<keyword evidence="4" id="KW-1185">Reference proteome</keyword>
<feature type="compositionally biased region" description="Acidic residues" evidence="1">
    <location>
        <begin position="288"/>
        <end position="297"/>
    </location>
</feature>